<comment type="caution">
    <text evidence="5">The sequence shown here is derived from an EMBL/GenBank/DDBJ whole genome shotgun (WGS) entry which is preliminary data.</text>
</comment>
<dbReference type="InterPro" id="IPR011711">
    <property type="entry name" value="GntR_C"/>
</dbReference>
<dbReference type="CDD" id="cd07377">
    <property type="entry name" value="WHTH_GntR"/>
    <property type="match status" value="1"/>
</dbReference>
<dbReference type="InterPro" id="IPR000524">
    <property type="entry name" value="Tscrpt_reg_HTH_GntR"/>
</dbReference>
<dbReference type="EMBL" id="JBHDLJ010000018">
    <property type="protein sequence ID" value="MFB0836136.1"/>
    <property type="molecule type" value="Genomic_DNA"/>
</dbReference>
<dbReference type="SMART" id="SM00345">
    <property type="entry name" value="HTH_GNTR"/>
    <property type="match status" value="1"/>
</dbReference>
<dbReference type="PRINTS" id="PR00035">
    <property type="entry name" value="HTHGNTR"/>
</dbReference>
<feature type="domain" description="HTH gntR-type" evidence="4">
    <location>
        <begin position="23"/>
        <end position="93"/>
    </location>
</feature>
<keyword evidence="2" id="KW-0238">DNA-binding</keyword>
<proteinExistence type="predicted"/>
<accession>A0ABV4USC4</accession>
<evidence type="ECO:0000259" key="4">
    <source>
        <dbReference type="PROSITE" id="PS50949"/>
    </source>
</evidence>
<dbReference type="SUPFAM" id="SSF48008">
    <property type="entry name" value="GntR ligand-binding domain-like"/>
    <property type="match status" value="1"/>
</dbReference>
<dbReference type="Gene3D" id="1.20.120.530">
    <property type="entry name" value="GntR ligand-binding domain-like"/>
    <property type="match status" value="1"/>
</dbReference>
<keyword evidence="1" id="KW-0805">Transcription regulation</keyword>
<evidence type="ECO:0000256" key="1">
    <source>
        <dbReference type="ARBA" id="ARBA00023015"/>
    </source>
</evidence>
<keyword evidence="6" id="KW-1185">Reference proteome</keyword>
<dbReference type="PROSITE" id="PS50949">
    <property type="entry name" value="HTH_GNTR"/>
    <property type="match status" value="1"/>
</dbReference>
<dbReference type="PANTHER" id="PTHR43537:SF24">
    <property type="entry name" value="GLUCONATE OPERON TRANSCRIPTIONAL REPRESSOR"/>
    <property type="match status" value="1"/>
</dbReference>
<dbReference type="PANTHER" id="PTHR43537">
    <property type="entry name" value="TRANSCRIPTIONAL REGULATOR, GNTR FAMILY"/>
    <property type="match status" value="1"/>
</dbReference>
<dbReference type="InterPro" id="IPR036390">
    <property type="entry name" value="WH_DNA-bd_sf"/>
</dbReference>
<evidence type="ECO:0000256" key="2">
    <source>
        <dbReference type="ARBA" id="ARBA00023125"/>
    </source>
</evidence>
<dbReference type="InterPro" id="IPR036388">
    <property type="entry name" value="WH-like_DNA-bd_sf"/>
</dbReference>
<evidence type="ECO:0000256" key="3">
    <source>
        <dbReference type="ARBA" id="ARBA00023163"/>
    </source>
</evidence>
<dbReference type="Proteomes" id="UP001575652">
    <property type="component" value="Unassembled WGS sequence"/>
</dbReference>
<evidence type="ECO:0000313" key="6">
    <source>
        <dbReference type="Proteomes" id="UP001575652"/>
    </source>
</evidence>
<name>A0ABV4USC4_9MICC</name>
<organism evidence="5 6">
    <name type="scientific">Arthrobacter halodurans</name>
    <dbReference type="NCBI Taxonomy" id="516699"/>
    <lineage>
        <taxon>Bacteria</taxon>
        <taxon>Bacillati</taxon>
        <taxon>Actinomycetota</taxon>
        <taxon>Actinomycetes</taxon>
        <taxon>Micrococcales</taxon>
        <taxon>Micrococcaceae</taxon>
        <taxon>Arthrobacter</taxon>
    </lineage>
</organism>
<dbReference type="SUPFAM" id="SSF46785">
    <property type="entry name" value="Winged helix' DNA-binding domain"/>
    <property type="match status" value="1"/>
</dbReference>
<dbReference type="Pfam" id="PF00392">
    <property type="entry name" value="GntR"/>
    <property type="match status" value="1"/>
</dbReference>
<protein>
    <submittedName>
        <fullName evidence="5">FadR/GntR family transcriptional regulator</fullName>
    </submittedName>
</protein>
<dbReference type="Gene3D" id="1.10.10.10">
    <property type="entry name" value="Winged helix-like DNA-binding domain superfamily/Winged helix DNA-binding domain"/>
    <property type="match status" value="1"/>
</dbReference>
<keyword evidence="3" id="KW-0804">Transcription</keyword>
<reference evidence="5 6" key="1">
    <citation type="submission" date="2024-09" db="EMBL/GenBank/DDBJ databases">
        <authorList>
            <person name="Salinas-Garcia M.A."/>
            <person name="Prieme A."/>
        </authorList>
    </citation>
    <scope>NUCLEOTIDE SEQUENCE [LARGE SCALE GENOMIC DNA]</scope>
    <source>
        <strain evidence="5 6">DSM 21081</strain>
    </source>
</reference>
<sequence length="248" mass="26655">MSLLSPLGGSRSLAAVFTPIRSGALVEEVAQRIEAAVETGLLASGQRLPNEAELAAALGVSGTTAREALARLRAQGMIRTVRGRNGGSVIADNVLPSPGRALERLRALTRLQLSDLGLHYRAIATACAPVAARRSDAADVERLRSFVHPVHEDPLAWRLADSEFLLEVAAVARSARMARELLRLQAELGIMTLLPYTDAVFRDRSVALRTAVADAIESRDADLAAARTEEMVRGAFDWLLMEQAREAA</sequence>
<evidence type="ECO:0000313" key="5">
    <source>
        <dbReference type="EMBL" id="MFB0836136.1"/>
    </source>
</evidence>
<dbReference type="InterPro" id="IPR008920">
    <property type="entry name" value="TF_FadR/GntR_C"/>
</dbReference>
<dbReference type="Pfam" id="PF07729">
    <property type="entry name" value="FCD"/>
    <property type="match status" value="1"/>
</dbReference>
<dbReference type="RefSeq" id="WP_373973311.1">
    <property type="nucleotide sequence ID" value="NZ_JBHDLJ010000018.1"/>
</dbReference>
<gene>
    <name evidence="5" type="ORF">ACETWP_16220</name>
</gene>